<sequence length="320" mass="36373">MKIAVVGAGFTGSLVADFLKDAGHQVTVFEKSRGRGGRLTHKRTDWGNFDIGACEIRATDPRFCQFLQRLMPQQLVARWQAKGFIYDGQLVPESAEPCRFVFTPGMNSLCRHYLKRVELCLSVRIKHMQRTQSGWMLWDEQEGKYGGFDWVVLTAPWPQTQPILAEHLGGPAVDELDWLPCWSVAVQPQRRLNTEADIIYPKQGPVQLMLNDSAKPRRDREESVWVIQLTHEASAQLHRSDQDEVLSTAVNELQQVTGEAVNVVHHYKHFWRYARLSHEAEGPGMIFKPEQSVAALGDWSAGGSTQAAFRAVEQFKRFWS</sequence>
<dbReference type="PANTHER" id="PTHR16128:SF5">
    <property type="entry name" value="FAD_NAD(P)-BINDING OXIDOREDUCTASE FAMILY PROTEIN"/>
    <property type="match status" value="1"/>
</dbReference>
<dbReference type="Gene3D" id="3.50.50.60">
    <property type="entry name" value="FAD/NAD(P)-binding domain"/>
    <property type="match status" value="1"/>
</dbReference>
<dbReference type="AlphaFoldDB" id="A0A2S2E3X1"/>
<dbReference type="OrthoDB" id="5792777at2"/>
<dbReference type="PANTHER" id="PTHR16128">
    <property type="entry name" value="FAD/NAD(P)-BINDING OXIDOREDUCTASE FAMILY PROTEIN"/>
    <property type="match status" value="1"/>
</dbReference>
<keyword evidence="2" id="KW-1185">Reference proteome</keyword>
<dbReference type="Gene3D" id="3.90.660.10">
    <property type="match status" value="1"/>
</dbReference>
<dbReference type="EMBL" id="CP029347">
    <property type="protein sequence ID" value="AWL12334.1"/>
    <property type="molecule type" value="Genomic_DNA"/>
</dbReference>
<name>A0A2S2E3X1_9ALTE</name>
<gene>
    <name evidence="1" type="ORF">HMF8227_01864</name>
</gene>
<evidence type="ECO:0000313" key="2">
    <source>
        <dbReference type="Proteomes" id="UP000245728"/>
    </source>
</evidence>
<dbReference type="Proteomes" id="UP000245728">
    <property type="component" value="Chromosome"/>
</dbReference>
<dbReference type="RefSeq" id="WP_109339919.1">
    <property type="nucleotide sequence ID" value="NZ_CP029347.1"/>
</dbReference>
<evidence type="ECO:0008006" key="3">
    <source>
        <dbReference type="Google" id="ProtNLM"/>
    </source>
</evidence>
<dbReference type="Pfam" id="PF13450">
    <property type="entry name" value="NAD_binding_8"/>
    <property type="match status" value="1"/>
</dbReference>
<dbReference type="SUPFAM" id="SSF51905">
    <property type="entry name" value="FAD/NAD(P)-binding domain"/>
    <property type="match status" value="1"/>
</dbReference>
<dbReference type="KEGG" id="salh:HMF8227_01864"/>
<dbReference type="InterPro" id="IPR036188">
    <property type="entry name" value="FAD/NAD-bd_sf"/>
</dbReference>
<evidence type="ECO:0000313" key="1">
    <source>
        <dbReference type="EMBL" id="AWL12334.1"/>
    </source>
</evidence>
<protein>
    <recommendedName>
        <fullName evidence="3">Renalase</fullName>
    </recommendedName>
</protein>
<reference evidence="1 2" key="1">
    <citation type="submission" date="2018-05" db="EMBL/GenBank/DDBJ databases">
        <title>Salinimonas sp. HMF8227 Genome sequencing and assembly.</title>
        <authorList>
            <person name="Kang H."/>
            <person name="Kang J."/>
            <person name="Cha I."/>
            <person name="Kim H."/>
            <person name="Joh K."/>
        </authorList>
    </citation>
    <scope>NUCLEOTIDE SEQUENCE [LARGE SCALE GENOMIC DNA]</scope>
    <source>
        <strain evidence="1 2">HMF8227</strain>
    </source>
</reference>
<organism evidence="1 2">
    <name type="scientific">Saliniradius amylolyticus</name>
    <dbReference type="NCBI Taxonomy" id="2183582"/>
    <lineage>
        <taxon>Bacteria</taxon>
        <taxon>Pseudomonadati</taxon>
        <taxon>Pseudomonadota</taxon>
        <taxon>Gammaproteobacteria</taxon>
        <taxon>Alteromonadales</taxon>
        <taxon>Alteromonadaceae</taxon>
        <taxon>Saliniradius</taxon>
    </lineage>
</organism>
<proteinExistence type="predicted"/>
<accession>A0A2S2E3X1</accession>